<feature type="compositionally biased region" description="Basic residues" evidence="1">
    <location>
        <begin position="43"/>
        <end position="58"/>
    </location>
</feature>
<evidence type="ECO:0000313" key="2">
    <source>
        <dbReference type="EMBL" id="TCN18049.1"/>
    </source>
</evidence>
<dbReference type="EMBL" id="SLVU01000035">
    <property type="protein sequence ID" value="TCN18049.1"/>
    <property type="molecule type" value="Genomic_DNA"/>
</dbReference>
<name>A0A4R2AYW9_9HYPH</name>
<dbReference type="AlphaFoldDB" id="A0A4R2AYW9"/>
<organism evidence="2 3">
    <name type="scientific">Sinorhizobium americanum</name>
    <dbReference type="NCBI Taxonomy" id="194963"/>
    <lineage>
        <taxon>Bacteria</taxon>
        <taxon>Pseudomonadati</taxon>
        <taxon>Pseudomonadota</taxon>
        <taxon>Alphaproteobacteria</taxon>
        <taxon>Hyphomicrobiales</taxon>
        <taxon>Rhizobiaceae</taxon>
        <taxon>Sinorhizobium/Ensifer group</taxon>
        <taxon>Sinorhizobium</taxon>
    </lineage>
</organism>
<feature type="compositionally biased region" description="Polar residues" evidence="1">
    <location>
        <begin position="1"/>
        <end position="12"/>
    </location>
</feature>
<accession>A0A4R2AYW9</accession>
<evidence type="ECO:0000256" key="1">
    <source>
        <dbReference type="SAM" id="MobiDB-lite"/>
    </source>
</evidence>
<feature type="region of interest" description="Disordered" evidence="1">
    <location>
        <begin position="1"/>
        <end position="111"/>
    </location>
</feature>
<proteinExistence type="predicted"/>
<feature type="compositionally biased region" description="Gly residues" evidence="1">
    <location>
        <begin position="86"/>
        <end position="95"/>
    </location>
</feature>
<reference evidence="2 3" key="1">
    <citation type="submission" date="2019-03" db="EMBL/GenBank/DDBJ databases">
        <title>Genomic Encyclopedia of Type Strains, Phase IV (KMG-V): Genome sequencing to study the core and pangenomes of soil and plant-associated prokaryotes.</title>
        <authorList>
            <person name="Whitman W."/>
        </authorList>
    </citation>
    <scope>NUCLEOTIDE SEQUENCE [LARGE SCALE GENOMIC DNA]</scope>
    <source>
        <strain evidence="2 3">23C40</strain>
    </source>
</reference>
<evidence type="ECO:0000313" key="3">
    <source>
        <dbReference type="Proteomes" id="UP000295043"/>
    </source>
</evidence>
<protein>
    <submittedName>
        <fullName evidence="2">Uncharacterized protein</fullName>
    </submittedName>
</protein>
<dbReference type="Proteomes" id="UP000295043">
    <property type="component" value="Unassembled WGS sequence"/>
</dbReference>
<comment type="caution">
    <text evidence="2">The sequence shown here is derived from an EMBL/GenBank/DDBJ whole genome shotgun (WGS) entry which is preliminary data.</text>
</comment>
<gene>
    <name evidence="2" type="ORF">EV184_13521</name>
</gene>
<sequence length="180" mass="19736">MVISGNGPTESTAYHPRDRLQRKMRPSTGPRSPASARVDSHSRPQRCRLQKITRRRVKSTAQPRCATRISCTRNSPLPKGSSPRASGGGAGGGRDPGCCSQGAGQIDRRWHRKDESTVTALWAGFEPAVTSRLRLRPRATASPLSNPARGRSVSWQRSLEFTSFLQRPMAASRLLNPLPQ</sequence>